<dbReference type="InterPro" id="IPR029321">
    <property type="entry name" value="INTS2"/>
</dbReference>
<organism evidence="1 2">
    <name type="scientific">Cirrhinus mrigala</name>
    <name type="common">Mrigala</name>
    <dbReference type="NCBI Taxonomy" id="683832"/>
    <lineage>
        <taxon>Eukaryota</taxon>
        <taxon>Metazoa</taxon>
        <taxon>Chordata</taxon>
        <taxon>Craniata</taxon>
        <taxon>Vertebrata</taxon>
        <taxon>Euteleostomi</taxon>
        <taxon>Actinopterygii</taxon>
        <taxon>Neopterygii</taxon>
        <taxon>Teleostei</taxon>
        <taxon>Ostariophysi</taxon>
        <taxon>Cypriniformes</taxon>
        <taxon>Cyprinidae</taxon>
        <taxon>Labeoninae</taxon>
        <taxon>Labeonini</taxon>
        <taxon>Cirrhinus</taxon>
    </lineage>
</organism>
<dbReference type="PANTHER" id="PTHR28608:SF1">
    <property type="entry name" value="INTEGRATOR COMPLEX SUBUNIT 2"/>
    <property type="match status" value="1"/>
</dbReference>
<dbReference type="Pfam" id="PF14750">
    <property type="entry name" value="INTS2"/>
    <property type="match status" value="1"/>
</dbReference>
<gene>
    <name evidence="1" type="ORF">M9458_022030</name>
</gene>
<comment type="caution">
    <text evidence="1">The sequence shown here is derived from an EMBL/GenBank/DDBJ whole genome shotgun (WGS) entry which is preliminary data.</text>
</comment>
<sequence>CPPLMDITLHMLNGYLLASKAYLNAHLKETAEFERQGQTVSNLGLSGQPDTPEVTREELKNALLAAQDSAAVQILLEVCLPSPQEELQLGGGGGADSLLRSVQSAPGIPMRKQVGDTGTGRGAQGEREAEGGLLSDLREVQCLICCLLHQMFIADPNIAKLVHFQ</sequence>
<name>A0ABD0Q8S5_CIRMR</name>
<dbReference type="AlphaFoldDB" id="A0ABD0Q8S5"/>
<dbReference type="EMBL" id="JAMKFB020000010">
    <property type="protein sequence ID" value="KAL0182655.1"/>
    <property type="molecule type" value="Genomic_DNA"/>
</dbReference>
<feature type="non-terminal residue" evidence="1">
    <location>
        <position position="165"/>
    </location>
</feature>
<dbReference type="PANTHER" id="PTHR28608">
    <property type="entry name" value="INTEGRATOR COMPLEX SUBUNIT 2"/>
    <property type="match status" value="1"/>
</dbReference>
<proteinExistence type="predicted"/>
<evidence type="ECO:0000313" key="2">
    <source>
        <dbReference type="Proteomes" id="UP001529510"/>
    </source>
</evidence>
<evidence type="ECO:0000313" key="1">
    <source>
        <dbReference type="EMBL" id="KAL0182655.1"/>
    </source>
</evidence>
<dbReference type="Proteomes" id="UP001529510">
    <property type="component" value="Unassembled WGS sequence"/>
</dbReference>
<feature type="non-terminal residue" evidence="1">
    <location>
        <position position="1"/>
    </location>
</feature>
<keyword evidence="2" id="KW-1185">Reference proteome</keyword>
<accession>A0ABD0Q8S5</accession>
<reference evidence="1 2" key="1">
    <citation type="submission" date="2024-05" db="EMBL/GenBank/DDBJ databases">
        <title>Genome sequencing and assembly of Indian major carp, Cirrhinus mrigala (Hamilton, 1822).</title>
        <authorList>
            <person name="Mohindra V."/>
            <person name="Chowdhury L.M."/>
            <person name="Lal K."/>
            <person name="Jena J.K."/>
        </authorList>
    </citation>
    <scope>NUCLEOTIDE SEQUENCE [LARGE SCALE GENOMIC DNA]</scope>
    <source>
        <strain evidence="1">CM1030</strain>
        <tissue evidence="1">Blood</tissue>
    </source>
</reference>
<protein>
    <submittedName>
        <fullName evidence="1">Uncharacterized protein</fullName>
    </submittedName>
</protein>